<comment type="similarity">
    <text evidence="2">Belongs to the guanylate kinase family.</text>
</comment>
<gene>
    <name evidence="7" type="ORF">FPL14_18270</name>
</gene>
<evidence type="ECO:0000256" key="4">
    <source>
        <dbReference type="ARBA" id="ARBA00022777"/>
    </source>
</evidence>
<evidence type="ECO:0000256" key="1">
    <source>
        <dbReference type="ARBA" id="ARBA00003531"/>
    </source>
</evidence>
<comment type="catalytic activity">
    <reaction evidence="5">
        <text>GMP + ATP = GDP + ADP</text>
        <dbReference type="Rhea" id="RHEA:20780"/>
        <dbReference type="ChEBI" id="CHEBI:30616"/>
        <dbReference type="ChEBI" id="CHEBI:58115"/>
        <dbReference type="ChEBI" id="CHEBI:58189"/>
        <dbReference type="ChEBI" id="CHEBI:456216"/>
        <dbReference type="EC" id="2.7.4.8"/>
    </reaction>
</comment>
<keyword evidence="4 7" id="KW-0418">Kinase</keyword>
<proteinExistence type="inferred from homology"/>
<dbReference type="EMBL" id="CP041969">
    <property type="protein sequence ID" value="QMV42913.1"/>
    <property type="molecule type" value="Genomic_DNA"/>
</dbReference>
<reference evidence="7 8" key="1">
    <citation type="submission" date="2019-07" db="EMBL/GenBank/DDBJ databases">
        <authorList>
            <person name="Kim J.K."/>
            <person name="Cheong H.-M."/>
            <person name="Choi Y."/>
            <person name="Hwang K.J."/>
            <person name="Lee S."/>
            <person name="Choi C."/>
        </authorList>
    </citation>
    <scope>NUCLEOTIDE SEQUENCE [LARGE SCALE GENOMIC DNA]</scope>
    <source>
        <strain evidence="7 8">KS 22</strain>
    </source>
</reference>
<dbReference type="InterPro" id="IPR027417">
    <property type="entry name" value="P-loop_NTPase"/>
</dbReference>
<evidence type="ECO:0000259" key="6">
    <source>
        <dbReference type="PROSITE" id="PS50052"/>
    </source>
</evidence>
<sequence>MGVLHMTRPTIFVLTGTSGSGRKTVARKTGEKLGWVPVRSCTTRAPRNPEQPDGDYKYISREKFDEWEQSGKFVQTATIDKNKYGILLSDLEAAMKDDRGVCLILNRDGASAVKERFGDKVVRIFIYVDKQTVRERLESKGTRYDVIENYLEHYTEEVTYRKSCEHVFENVELNRTIEHICEAMKTYGG</sequence>
<evidence type="ECO:0000256" key="3">
    <source>
        <dbReference type="ARBA" id="ARBA00022679"/>
    </source>
</evidence>
<protein>
    <submittedName>
        <fullName evidence="7">Guanylate kinase</fullName>
    </submittedName>
</protein>
<keyword evidence="3" id="KW-0808">Transferase</keyword>
<dbReference type="PANTHER" id="PTHR23117">
    <property type="entry name" value="GUANYLATE KINASE-RELATED"/>
    <property type="match status" value="1"/>
</dbReference>
<evidence type="ECO:0000256" key="5">
    <source>
        <dbReference type="ARBA" id="ARBA00048594"/>
    </source>
</evidence>
<dbReference type="PROSITE" id="PS50052">
    <property type="entry name" value="GUANYLATE_KINASE_2"/>
    <property type="match status" value="1"/>
</dbReference>
<dbReference type="PANTHER" id="PTHR23117:SF13">
    <property type="entry name" value="GUANYLATE KINASE"/>
    <property type="match status" value="1"/>
</dbReference>
<dbReference type="SUPFAM" id="SSF52540">
    <property type="entry name" value="P-loop containing nucleoside triphosphate hydrolases"/>
    <property type="match status" value="1"/>
</dbReference>
<feature type="domain" description="Guanylate kinase-like" evidence="6">
    <location>
        <begin position="9"/>
        <end position="189"/>
    </location>
</feature>
<accession>A0A7G5C129</accession>
<dbReference type="SMART" id="SM00072">
    <property type="entry name" value="GuKc"/>
    <property type="match status" value="1"/>
</dbReference>
<dbReference type="Gene3D" id="3.40.50.300">
    <property type="entry name" value="P-loop containing nucleotide triphosphate hydrolases"/>
    <property type="match status" value="1"/>
</dbReference>
<evidence type="ECO:0000256" key="2">
    <source>
        <dbReference type="ARBA" id="ARBA00005790"/>
    </source>
</evidence>
<dbReference type="GO" id="GO:0005829">
    <property type="term" value="C:cytosol"/>
    <property type="evidence" value="ECO:0007669"/>
    <property type="project" value="TreeGrafter"/>
</dbReference>
<dbReference type="InterPro" id="IPR008145">
    <property type="entry name" value="GK/Ca_channel_bsu"/>
</dbReference>
<dbReference type="Proteomes" id="UP000515679">
    <property type="component" value="Chromosome"/>
</dbReference>
<evidence type="ECO:0000313" key="7">
    <source>
        <dbReference type="EMBL" id="QMV42913.1"/>
    </source>
</evidence>
<comment type="function">
    <text evidence="1">Essential for recycling GMP and indirectly, cGMP.</text>
</comment>
<dbReference type="GO" id="GO:0004385">
    <property type="term" value="F:GMP kinase activity"/>
    <property type="evidence" value="ECO:0007669"/>
    <property type="project" value="UniProtKB-EC"/>
</dbReference>
<evidence type="ECO:0000313" key="8">
    <source>
        <dbReference type="Proteomes" id="UP000515679"/>
    </source>
</evidence>
<name>A0A7G5C129_9BACL</name>
<dbReference type="Pfam" id="PF00625">
    <property type="entry name" value="Guanylate_kin"/>
    <property type="match status" value="1"/>
</dbReference>
<dbReference type="KEGG" id="cchl:FPL14_18270"/>
<organism evidence="7 8">
    <name type="scientific">Cohnella cholangitidis</name>
    <dbReference type="NCBI Taxonomy" id="2598458"/>
    <lineage>
        <taxon>Bacteria</taxon>
        <taxon>Bacillati</taxon>
        <taxon>Bacillota</taxon>
        <taxon>Bacilli</taxon>
        <taxon>Bacillales</taxon>
        <taxon>Paenibacillaceae</taxon>
        <taxon>Cohnella</taxon>
    </lineage>
</organism>
<dbReference type="AlphaFoldDB" id="A0A7G5C129"/>
<keyword evidence="8" id="KW-1185">Reference proteome</keyword>
<dbReference type="InterPro" id="IPR008144">
    <property type="entry name" value="Guanylate_kin-like_dom"/>
</dbReference>